<sequence length="159" mass="18346">MYDKEAKIRRYSTRYHSLGTSLGVRRLLRDYHTLKERRYDGDYVACDVLTDLEIAISLACLTMRQKQTLALIYIKDLTQKTAAEQLGLRQDTISRHEKAAIQKVAAVYQYWTELGEGYELTGGLNEKHRIKIEDRQVMERNKSRKVATSSSIKGDRGSD</sequence>
<accession>Q9Z9R9</accession>
<name>Q9Z9R9_ALKHA</name>
<dbReference type="GO" id="GO:0003700">
    <property type="term" value="F:DNA-binding transcription factor activity"/>
    <property type="evidence" value="ECO:0007669"/>
    <property type="project" value="InterPro"/>
</dbReference>
<organism evidence="2">
    <name type="scientific">Halalkalibacterium halodurans</name>
    <name type="common">Bacillus halodurans</name>
    <dbReference type="NCBI Taxonomy" id="86665"/>
    <lineage>
        <taxon>Bacteria</taxon>
        <taxon>Bacillati</taxon>
        <taxon>Bacillota</taxon>
        <taxon>Bacilli</taxon>
        <taxon>Bacillales</taxon>
        <taxon>Bacillaceae</taxon>
        <taxon>Halalkalibacterium (ex Joshi et al. 2022)</taxon>
    </lineage>
</organism>
<dbReference type="AlphaFoldDB" id="Q9Z9R9"/>
<dbReference type="InterPro" id="IPR007630">
    <property type="entry name" value="RNA_pol_sigma70_r4"/>
</dbReference>
<dbReference type="SUPFAM" id="SSF88659">
    <property type="entry name" value="Sigma3 and sigma4 domains of RNA polymerase sigma factors"/>
    <property type="match status" value="1"/>
</dbReference>
<dbReference type="EMBL" id="AB013366">
    <property type="protein sequence ID" value="BAA75363.1"/>
    <property type="molecule type" value="Genomic_DNA"/>
</dbReference>
<reference evidence="2" key="1">
    <citation type="journal article" date="1999" name="Extremophiles">
        <title>An improved physical and genetic map of the genome of alkaliphilic Bacillus sp. C-125.</title>
        <authorList>
            <person name="Takami H."/>
            <person name="Nakasone K."/>
            <person name="Hirama C."/>
            <person name="Takaki Y."/>
            <person name="Masui N."/>
            <person name="Fuji F."/>
            <person name="Nakamura Y."/>
            <person name="Inoue A."/>
        </authorList>
    </citation>
    <scope>NUCLEOTIDE SEQUENCE</scope>
    <source>
        <strain evidence="2">C-125</strain>
    </source>
</reference>
<dbReference type="Gene3D" id="1.10.10.10">
    <property type="entry name" value="Winged helix-like DNA-binding domain superfamily/Winged helix DNA-binding domain"/>
    <property type="match status" value="1"/>
</dbReference>
<dbReference type="InterPro" id="IPR036388">
    <property type="entry name" value="WH-like_DNA-bd_sf"/>
</dbReference>
<evidence type="ECO:0000259" key="1">
    <source>
        <dbReference type="Pfam" id="PF04545"/>
    </source>
</evidence>
<dbReference type="InterPro" id="IPR013324">
    <property type="entry name" value="RNA_pol_sigma_r3/r4-like"/>
</dbReference>
<feature type="domain" description="RNA polymerase sigma-70 region 4" evidence="1">
    <location>
        <begin position="58"/>
        <end position="104"/>
    </location>
</feature>
<proteinExistence type="predicted"/>
<evidence type="ECO:0000313" key="2">
    <source>
        <dbReference type="EMBL" id="BAA75363.1"/>
    </source>
</evidence>
<protein>
    <submittedName>
        <fullName evidence="2">Unknown</fullName>
    </submittedName>
</protein>
<dbReference type="Pfam" id="PF04545">
    <property type="entry name" value="Sigma70_r4"/>
    <property type="match status" value="1"/>
</dbReference>
<dbReference type="RefSeq" id="WP_233422095.1">
    <property type="nucleotide sequence ID" value="NZ_JARMVW010000052.1"/>
</dbReference>
<dbReference type="GO" id="GO:0006352">
    <property type="term" value="P:DNA-templated transcription initiation"/>
    <property type="evidence" value="ECO:0007669"/>
    <property type="project" value="InterPro"/>
</dbReference>